<evidence type="ECO:0000313" key="3">
    <source>
        <dbReference type="EMBL" id="SSA59109.1"/>
    </source>
</evidence>
<gene>
    <name evidence="3" type="ORF">SAMN04489750_3924</name>
</gene>
<evidence type="ECO:0000256" key="1">
    <source>
        <dbReference type="SAM" id="MobiDB-lite"/>
    </source>
</evidence>
<feature type="compositionally biased region" description="Low complexity" evidence="1">
    <location>
        <begin position="358"/>
        <end position="368"/>
    </location>
</feature>
<keyword evidence="2" id="KW-1133">Transmembrane helix</keyword>
<evidence type="ECO:0000256" key="2">
    <source>
        <dbReference type="SAM" id="Phobius"/>
    </source>
</evidence>
<proteinExistence type="predicted"/>
<dbReference type="Proteomes" id="UP000250028">
    <property type="component" value="Unassembled WGS sequence"/>
</dbReference>
<feature type="compositionally biased region" description="Gly residues" evidence="1">
    <location>
        <begin position="369"/>
        <end position="386"/>
    </location>
</feature>
<feature type="transmembrane region" description="Helical" evidence="2">
    <location>
        <begin position="64"/>
        <end position="85"/>
    </location>
</feature>
<sequence length="423" mass="42088">MISEAAASAFEKAVDKCIEWAAEAFAKGIEWSATWWLGSTPGTTGSGNNTRWAPPEITWIRDHLLYYTLGMMVMGFIIAGVKMALRPGHRNVQDILVAIVYQMLAVGMSTTIIGVCVVISDELARWLLQSALGTKAAGSGDALAATFKSLLQLDNWSGLAAGVTTLVALGILFFGFLASVLQWLLLLARTDILIVLAGVLPLSGSFTQAEIGKKWFQRLLAWTVAFILYAPTAALFYAAGFKLLQNNALSGQGPVRLAQGVMMFALAIVALGAIVKVVNPLAAAVASGTGGAALLGAAGVAGLASRMPSGARGAGGGRHSSSGGSGGTSGGKSATGTRGGNGSGGNPMRSASTAKGVSPAGNGATGAAPGAGSGATGATQGAGSGAKAGAVAAVPVVAAQLGAKAIGTGGKVIGGAAEKSTEE</sequence>
<dbReference type="Pfam" id="PF19590">
    <property type="entry name" value="TrbL_3"/>
    <property type="match status" value="1"/>
</dbReference>
<dbReference type="AlphaFoldDB" id="A0A2Y9BLS1"/>
<dbReference type="InterPro" id="IPR045782">
    <property type="entry name" value="TrbL_3"/>
</dbReference>
<evidence type="ECO:0000313" key="4">
    <source>
        <dbReference type="Proteomes" id="UP000250028"/>
    </source>
</evidence>
<feature type="transmembrane region" description="Helical" evidence="2">
    <location>
        <begin position="219"/>
        <end position="244"/>
    </location>
</feature>
<evidence type="ECO:0008006" key="5">
    <source>
        <dbReference type="Google" id="ProtNLM"/>
    </source>
</evidence>
<protein>
    <recommendedName>
        <fullName evidence="5">TrbL/VirB6 plasmid conjugal transfer protein</fullName>
    </recommendedName>
</protein>
<dbReference type="EMBL" id="UESZ01000003">
    <property type="protein sequence ID" value="SSA59109.1"/>
    <property type="molecule type" value="Genomic_DNA"/>
</dbReference>
<keyword evidence="2" id="KW-0472">Membrane</keyword>
<feature type="compositionally biased region" description="Gly residues" evidence="1">
    <location>
        <begin position="312"/>
        <end position="330"/>
    </location>
</feature>
<feature type="region of interest" description="Disordered" evidence="1">
    <location>
        <begin position="309"/>
        <end position="386"/>
    </location>
</feature>
<feature type="transmembrane region" description="Helical" evidence="2">
    <location>
        <begin position="97"/>
        <end position="120"/>
    </location>
</feature>
<name>A0A2Y9BLS1_9MICO</name>
<feature type="transmembrane region" description="Helical" evidence="2">
    <location>
        <begin position="184"/>
        <end position="207"/>
    </location>
</feature>
<feature type="transmembrane region" description="Helical" evidence="2">
    <location>
        <begin position="156"/>
        <end position="177"/>
    </location>
</feature>
<keyword evidence="2" id="KW-0812">Transmembrane</keyword>
<keyword evidence="4" id="KW-1185">Reference proteome</keyword>
<feature type="transmembrane region" description="Helical" evidence="2">
    <location>
        <begin position="256"/>
        <end position="275"/>
    </location>
</feature>
<reference evidence="4" key="1">
    <citation type="submission" date="2016-10" db="EMBL/GenBank/DDBJ databases">
        <authorList>
            <person name="Varghese N."/>
            <person name="Submissions S."/>
        </authorList>
    </citation>
    <scope>NUCLEOTIDE SEQUENCE [LARGE SCALE GENOMIC DNA]</scope>
    <source>
        <strain evidence="4">DSM 22951</strain>
    </source>
</reference>
<organism evidence="3 4">
    <name type="scientific">Branchiibius hedensis</name>
    <dbReference type="NCBI Taxonomy" id="672460"/>
    <lineage>
        <taxon>Bacteria</taxon>
        <taxon>Bacillati</taxon>
        <taxon>Actinomycetota</taxon>
        <taxon>Actinomycetes</taxon>
        <taxon>Micrococcales</taxon>
        <taxon>Dermacoccaceae</taxon>
        <taxon>Branchiibius</taxon>
    </lineage>
</organism>
<feature type="transmembrane region" description="Helical" evidence="2">
    <location>
        <begin position="281"/>
        <end position="304"/>
    </location>
</feature>
<accession>A0A2Y9BLS1</accession>